<proteinExistence type="predicted"/>
<protein>
    <recommendedName>
        <fullName evidence="4">DUF1444 family protein</fullName>
    </recommendedName>
</protein>
<reference evidence="2 3" key="1">
    <citation type="submission" date="2014-12" db="EMBL/GenBank/DDBJ databases">
        <title>Draft Genome Sequence of Pseudoalteromonas luteoviolacea HI1.</title>
        <authorList>
            <person name="Asahina A.Y."/>
            <person name="Hadfield M.G."/>
        </authorList>
    </citation>
    <scope>NUCLEOTIDE SEQUENCE [LARGE SCALE GENOMIC DNA]</scope>
    <source>
        <strain evidence="2 3">HI1</strain>
    </source>
</reference>
<comment type="caution">
    <text evidence="2">The sequence shown here is derived from an EMBL/GenBank/DDBJ whole genome shotgun (WGS) entry which is preliminary data.</text>
</comment>
<evidence type="ECO:0000313" key="3">
    <source>
        <dbReference type="Proteomes" id="UP000031327"/>
    </source>
</evidence>
<dbReference type="InterPro" id="IPR010838">
    <property type="entry name" value="DUF1444"/>
</dbReference>
<dbReference type="EMBL" id="JWIC01000005">
    <property type="protein sequence ID" value="KID57388.1"/>
    <property type="molecule type" value="Genomic_DNA"/>
</dbReference>
<dbReference type="AlphaFoldDB" id="A0A0C1MRV2"/>
<evidence type="ECO:0000313" key="2">
    <source>
        <dbReference type="EMBL" id="KID57388.1"/>
    </source>
</evidence>
<dbReference type="Proteomes" id="UP000031327">
    <property type="component" value="Unassembled WGS sequence"/>
</dbReference>
<gene>
    <name evidence="2" type="ORF">JF50_09270</name>
</gene>
<evidence type="ECO:0008006" key="4">
    <source>
        <dbReference type="Google" id="ProtNLM"/>
    </source>
</evidence>
<dbReference type="RefSeq" id="WP_039609159.1">
    <property type="nucleotide sequence ID" value="NZ_JWIC01000005.1"/>
</dbReference>
<evidence type="ECO:0000256" key="1">
    <source>
        <dbReference type="SAM" id="SignalP"/>
    </source>
</evidence>
<keyword evidence="1" id="KW-0732">Signal</keyword>
<name>A0A0C1MRV2_9GAMM</name>
<dbReference type="Pfam" id="PF07285">
    <property type="entry name" value="DUF1444"/>
    <property type="match status" value="1"/>
</dbReference>
<feature type="signal peptide" evidence="1">
    <location>
        <begin position="1"/>
        <end position="31"/>
    </location>
</feature>
<organism evidence="2 3">
    <name type="scientific">Pseudoalteromonas luteoviolacea</name>
    <dbReference type="NCBI Taxonomy" id="43657"/>
    <lineage>
        <taxon>Bacteria</taxon>
        <taxon>Pseudomonadati</taxon>
        <taxon>Pseudomonadota</taxon>
        <taxon>Gammaproteobacteria</taxon>
        <taxon>Alteromonadales</taxon>
        <taxon>Pseudoalteromonadaceae</taxon>
        <taxon>Pseudoalteromonas</taxon>
    </lineage>
</organism>
<dbReference type="OrthoDB" id="6304170at2"/>
<feature type="chain" id="PRO_5002149465" description="DUF1444 family protein" evidence="1">
    <location>
        <begin position="32"/>
        <end position="305"/>
    </location>
</feature>
<sequence length="305" mass="34168">MILNNEKALFLSCALALSVSFSAVSSPSSNAFLSEQAFTKAYVKEAKKHFKDAKFKVTGELTIEVTHSGNMTQSTDLTNAYLRYSNEKASLKDIFSDHIASAKSINSLTEESKLQLSQLRPVIKPTVYIDNITAQINQSGDSNVPFPFFYEQLNDELVLLLAIDTPTSIQYVDKEKLAEFNLPVEQLKDIAKSNLESYLAKIGAKLHKIDQQDETSNIYMFIADEIYEASAVFSTYFEQQIKATFNGPVGLVFPNRSSVLVVPLDDEAGLYQIAMLAYSEYPNLSYNVSPFAYEYKDGVLKRIKF</sequence>
<accession>A0A0C1MRV2</accession>